<gene>
    <name evidence="2" type="ORF">UY3_02030</name>
</gene>
<dbReference type="GO" id="GO:0055038">
    <property type="term" value="C:recycling endosome membrane"/>
    <property type="evidence" value="ECO:0007669"/>
    <property type="project" value="TreeGrafter"/>
</dbReference>
<accession>M7C7Y7</accession>
<dbReference type="PANTHER" id="PTHR15726:SF6">
    <property type="entry name" value="RAB11 FAMILY-INTERACTING PROTEIN 3"/>
    <property type="match status" value="1"/>
</dbReference>
<evidence type="ECO:0000313" key="2">
    <source>
        <dbReference type="EMBL" id="EMP40693.1"/>
    </source>
</evidence>
<evidence type="ECO:0000256" key="1">
    <source>
        <dbReference type="SAM" id="MobiDB-lite"/>
    </source>
</evidence>
<protein>
    <submittedName>
        <fullName evidence="2">Rab11 family-interacting protein 3</fullName>
    </submittedName>
</protein>
<dbReference type="Proteomes" id="UP000031443">
    <property type="component" value="Unassembled WGS sequence"/>
</dbReference>
<sequence>MGSESTYSECETFTDEDTGTLVHPEMHDEVETDSAIDSTVHSEFTDPIEEPENGSVLLASDKSHPHDLPLSSDLNNHSIVTVISGEEHFEDYGEGNEADLFSDSLCNGETSFSSSSFLSPR</sequence>
<dbReference type="GO" id="GO:0032465">
    <property type="term" value="P:regulation of cytokinesis"/>
    <property type="evidence" value="ECO:0007669"/>
    <property type="project" value="TreeGrafter"/>
</dbReference>
<evidence type="ECO:0000313" key="3">
    <source>
        <dbReference type="Proteomes" id="UP000031443"/>
    </source>
</evidence>
<proteinExistence type="predicted"/>
<dbReference type="GO" id="GO:0030496">
    <property type="term" value="C:midbody"/>
    <property type="evidence" value="ECO:0007669"/>
    <property type="project" value="TreeGrafter"/>
</dbReference>
<name>M7C7Y7_CHEMY</name>
<dbReference type="STRING" id="8469.M7C7Y7"/>
<dbReference type="GO" id="GO:0032154">
    <property type="term" value="C:cleavage furrow"/>
    <property type="evidence" value="ECO:0007669"/>
    <property type="project" value="TreeGrafter"/>
</dbReference>
<dbReference type="AlphaFoldDB" id="M7C7Y7"/>
<reference evidence="3" key="1">
    <citation type="journal article" date="2013" name="Nat. Genet.">
        <title>The draft genomes of soft-shell turtle and green sea turtle yield insights into the development and evolution of the turtle-specific body plan.</title>
        <authorList>
            <person name="Wang Z."/>
            <person name="Pascual-Anaya J."/>
            <person name="Zadissa A."/>
            <person name="Li W."/>
            <person name="Niimura Y."/>
            <person name="Huang Z."/>
            <person name="Li C."/>
            <person name="White S."/>
            <person name="Xiong Z."/>
            <person name="Fang D."/>
            <person name="Wang B."/>
            <person name="Ming Y."/>
            <person name="Chen Y."/>
            <person name="Zheng Y."/>
            <person name="Kuraku S."/>
            <person name="Pignatelli M."/>
            <person name="Herrero J."/>
            <person name="Beal K."/>
            <person name="Nozawa M."/>
            <person name="Li Q."/>
            <person name="Wang J."/>
            <person name="Zhang H."/>
            <person name="Yu L."/>
            <person name="Shigenobu S."/>
            <person name="Wang J."/>
            <person name="Liu J."/>
            <person name="Flicek P."/>
            <person name="Searle S."/>
            <person name="Wang J."/>
            <person name="Kuratani S."/>
            <person name="Yin Y."/>
            <person name="Aken B."/>
            <person name="Zhang G."/>
            <person name="Irie N."/>
        </authorList>
    </citation>
    <scope>NUCLEOTIDE SEQUENCE [LARGE SCALE GENOMIC DNA]</scope>
</reference>
<organism evidence="2 3">
    <name type="scientific">Chelonia mydas</name>
    <name type="common">Green sea-turtle</name>
    <name type="synonym">Chelonia agassizi</name>
    <dbReference type="NCBI Taxonomy" id="8469"/>
    <lineage>
        <taxon>Eukaryota</taxon>
        <taxon>Metazoa</taxon>
        <taxon>Chordata</taxon>
        <taxon>Craniata</taxon>
        <taxon>Vertebrata</taxon>
        <taxon>Euteleostomi</taxon>
        <taxon>Archelosauria</taxon>
        <taxon>Testudinata</taxon>
        <taxon>Testudines</taxon>
        <taxon>Cryptodira</taxon>
        <taxon>Durocryptodira</taxon>
        <taxon>Americhelydia</taxon>
        <taxon>Chelonioidea</taxon>
        <taxon>Cheloniidae</taxon>
        <taxon>Chelonia</taxon>
    </lineage>
</organism>
<dbReference type="InterPro" id="IPR051977">
    <property type="entry name" value="Rab11-interacting_regulator"/>
</dbReference>
<dbReference type="GO" id="GO:0032456">
    <property type="term" value="P:endocytic recycling"/>
    <property type="evidence" value="ECO:0007669"/>
    <property type="project" value="TreeGrafter"/>
</dbReference>
<dbReference type="EMBL" id="KB504180">
    <property type="protein sequence ID" value="EMP40693.1"/>
    <property type="molecule type" value="Genomic_DNA"/>
</dbReference>
<feature type="compositionally biased region" description="Polar residues" evidence="1">
    <location>
        <begin position="1"/>
        <end position="11"/>
    </location>
</feature>
<feature type="region of interest" description="Disordered" evidence="1">
    <location>
        <begin position="1"/>
        <end position="23"/>
    </location>
</feature>
<dbReference type="GO" id="GO:0030139">
    <property type="term" value="C:endocytic vesicle"/>
    <property type="evidence" value="ECO:0007669"/>
    <property type="project" value="TreeGrafter"/>
</dbReference>
<keyword evidence="3" id="KW-1185">Reference proteome</keyword>
<dbReference type="PANTHER" id="PTHR15726">
    <property type="entry name" value="RAB11-FAMILY INTERACTING PROTEIN"/>
    <property type="match status" value="1"/>
</dbReference>